<protein>
    <submittedName>
        <fullName evidence="1">Uncharacterized protein</fullName>
    </submittedName>
</protein>
<reference evidence="1 2" key="1">
    <citation type="submission" date="2024-09" db="EMBL/GenBank/DDBJ databases">
        <authorList>
            <person name="Sun Q."/>
            <person name="Mori K."/>
        </authorList>
    </citation>
    <scope>NUCLEOTIDE SEQUENCE [LARGE SCALE GENOMIC DNA]</scope>
    <source>
        <strain evidence="1 2">TBRC 5777</strain>
    </source>
</reference>
<evidence type="ECO:0000313" key="2">
    <source>
        <dbReference type="Proteomes" id="UP001589865"/>
    </source>
</evidence>
<dbReference type="RefSeq" id="WP_377043447.1">
    <property type="nucleotide sequence ID" value="NZ_JBHLUN010000005.1"/>
</dbReference>
<comment type="caution">
    <text evidence="1">The sequence shown here is derived from an EMBL/GenBank/DDBJ whole genome shotgun (WGS) entry which is preliminary data.</text>
</comment>
<organism evidence="1 2">
    <name type="scientific">Roseomonas elaeocarpi</name>
    <dbReference type="NCBI Taxonomy" id="907779"/>
    <lineage>
        <taxon>Bacteria</taxon>
        <taxon>Pseudomonadati</taxon>
        <taxon>Pseudomonadota</taxon>
        <taxon>Alphaproteobacteria</taxon>
        <taxon>Acetobacterales</taxon>
        <taxon>Roseomonadaceae</taxon>
        <taxon>Roseomonas</taxon>
    </lineage>
</organism>
<dbReference type="Proteomes" id="UP001589865">
    <property type="component" value="Unassembled WGS sequence"/>
</dbReference>
<dbReference type="EMBL" id="JBHLUN010000005">
    <property type="protein sequence ID" value="MFC0407721.1"/>
    <property type="molecule type" value="Genomic_DNA"/>
</dbReference>
<proteinExistence type="predicted"/>
<accession>A0ABV6JPS1</accession>
<evidence type="ECO:0000313" key="1">
    <source>
        <dbReference type="EMBL" id="MFC0407721.1"/>
    </source>
</evidence>
<name>A0ABV6JPS1_9PROT</name>
<keyword evidence="2" id="KW-1185">Reference proteome</keyword>
<gene>
    <name evidence="1" type="ORF">ACFFGY_05635</name>
</gene>
<sequence length="98" mass="10837">MKATRREFWTTDGLLRNGVTVILFAEEDRVLAEVIGPDGHDDAILPVPEALLLAIERSSNPEDMAVLDDEDLWQGAWGTLCSTRPRCASRDFDAPEPA</sequence>